<evidence type="ECO:0000313" key="3">
    <source>
        <dbReference type="EMBL" id="HFM97326.1"/>
    </source>
</evidence>
<accession>A0A7C3KCL1</accession>
<dbReference type="SUPFAM" id="SSF53474">
    <property type="entry name" value="alpha/beta-Hydrolases"/>
    <property type="match status" value="1"/>
</dbReference>
<evidence type="ECO:0000259" key="2">
    <source>
        <dbReference type="Pfam" id="PF12146"/>
    </source>
</evidence>
<dbReference type="AlphaFoldDB" id="A0A7C3KCL1"/>
<name>A0A7C3KCL1_9CYAN</name>
<organism evidence="3">
    <name type="scientific">Oscillatoriales cyanobacterium SpSt-418</name>
    <dbReference type="NCBI Taxonomy" id="2282169"/>
    <lineage>
        <taxon>Bacteria</taxon>
        <taxon>Bacillati</taxon>
        <taxon>Cyanobacteriota</taxon>
        <taxon>Cyanophyceae</taxon>
        <taxon>Oscillatoriophycideae</taxon>
        <taxon>Oscillatoriales</taxon>
    </lineage>
</organism>
<dbReference type="InterPro" id="IPR022742">
    <property type="entry name" value="Hydrolase_4"/>
</dbReference>
<dbReference type="InterPro" id="IPR029058">
    <property type="entry name" value="AB_hydrolase_fold"/>
</dbReference>
<proteinExistence type="predicted"/>
<dbReference type="PANTHER" id="PTHR12277:SF81">
    <property type="entry name" value="PROTEIN ABHD13"/>
    <property type="match status" value="1"/>
</dbReference>
<feature type="transmembrane region" description="Helical" evidence="1">
    <location>
        <begin position="12"/>
        <end position="31"/>
    </location>
</feature>
<dbReference type="Gene3D" id="3.40.50.1820">
    <property type="entry name" value="alpha/beta hydrolase"/>
    <property type="match status" value="1"/>
</dbReference>
<dbReference type="Pfam" id="PF12146">
    <property type="entry name" value="Hydrolase_4"/>
    <property type="match status" value="1"/>
</dbReference>
<keyword evidence="1" id="KW-1133">Transmembrane helix</keyword>
<protein>
    <submittedName>
        <fullName evidence="3">Alpha/beta fold hydrolase</fullName>
    </submittedName>
</protein>
<dbReference type="EMBL" id="DSRU01000071">
    <property type="protein sequence ID" value="HFM97326.1"/>
    <property type="molecule type" value="Genomic_DNA"/>
</dbReference>
<evidence type="ECO:0000256" key="1">
    <source>
        <dbReference type="SAM" id="Phobius"/>
    </source>
</evidence>
<dbReference type="PANTHER" id="PTHR12277">
    <property type="entry name" value="ALPHA/BETA HYDROLASE DOMAIN-CONTAINING PROTEIN"/>
    <property type="match status" value="1"/>
</dbReference>
<sequence>MTKNVNWFAALKSLWVGGFIVGMYALFCLLLRSYQTRLMYFPSPELAQTPVEFNLPYEEVTIPVRGKAGGERLHGWWMPARGKERGTILYLHGNGSNISGNLGQAQRLHELGFSVFLFDYRGYGKSVGGFPSEKQLYQDADLAWTYLTQQRRIPPQRITLFGHSLGGAIAIYLGSKHPDMAGMIIQSSFTSMRGMVDANGNYWMLPIDWLLTERYPSIERVRSLQVPVLYIHGTSDSVIPHSMSEALYAATPKDKFLALVPNADHDDVATIGGDRYDQILEKFFKTASIP</sequence>
<keyword evidence="1" id="KW-0472">Membrane</keyword>
<dbReference type="GO" id="GO:0016787">
    <property type="term" value="F:hydrolase activity"/>
    <property type="evidence" value="ECO:0007669"/>
    <property type="project" value="UniProtKB-KW"/>
</dbReference>
<gene>
    <name evidence="3" type="ORF">ENR64_06075</name>
</gene>
<keyword evidence="3" id="KW-0378">Hydrolase</keyword>
<keyword evidence="1" id="KW-0812">Transmembrane</keyword>
<reference evidence="3" key="1">
    <citation type="journal article" date="2020" name="mSystems">
        <title>Genome- and Community-Level Interaction Insights into Carbon Utilization and Element Cycling Functions of Hydrothermarchaeota in Hydrothermal Sediment.</title>
        <authorList>
            <person name="Zhou Z."/>
            <person name="Liu Y."/>
            <person name="Xu W."/>
            <person name="Pan J."/>
            <person name="Luo Z.H."/>
            <person name="Li M."/>
        </authorList>
    </citation>
    <scope>NUCLEOTIDE SEQUENCE [LARGE SCALE GENOMIC DNA]</scope>
    <source>
        <strain evidence="3">SpSt-418</strain>
    </source>
</reference>
<feature type="domain" description="Serine aminopeptidase S33" evidence="2">
    <location>
        <begin position="83"/>
        <end position="217"/>
    </location>
</feature>
<comment type="caution">
    <text evidence="3">The sequence shown here is derived from an EMBL/GenBank/DDBJ whole genome shotgun (WGS) entry which is preliminary data.</text>
</comment>